<keyword evidence="3 7" id="KW-0812">Transmembrane</keyword>
<dbReference type="AlphaFoldDB" id="A9NLD4"/>
<keyword evidence="4" id="KW-0249">Electron transport</keyword>
<keyword evidence="2" id="KW-0813">Transport</keyword>
<dbReference type="InterPro" id="IPR012595">
    <property type="entry name" value="PetM_cyt_b6/f_cplx_su7"/>
</dbReference>
<proteinExistence type="evidence at transcript level"/>
<evidence type="ECO:0000313" key="8">
    <source>
        <dbReference type="EMBL" id="ABK21445.1"/>
    </source>
</evidence>
<protein>
    <recommendedName>
        <fullName evidence="10">PetM of cytochrome b6/f complex subunit 7</fullName>
    </recommendedName>
</protein>
<accession>A9NLD4</accession>
<keyword evidence="6 7" id="KW-0472">Membrane</keyword>
<evidence type="ECO:0000256" key="2">
    <source>
        <dbReference type="ARBA" id="ARBA00022448"/>
    </source>
</evidence>
<evidence type="ECO:0000256" key="5">
    <source>
        <dbReference type="ARBA" id="ARBA00022989"/>
    </source>
</evidence>
<dbReference type="EMBL" id="EF082067">
    <property type="protein sequence ID" value="ABK21445.1"/>
    <property type="molecule type" value="mRNA"/>
</dbReference>
<evidence type="ECO:0000256" key="7">
    <source>
        <dbReference type="SAM" id="Phobius"/>
    </source>
</evidence>
<reference evidence="9" key="2">
    <citation type="submission" date="2009-02" db="EMBL/GenBank/DDBJ databases">
        <title>Full length sequence-verified cDNA sequences from Sitka spruce (Picea sitchensis).</title>
        <authorList>
            <person name="Reid K.E."/>
            <person name="Liao N."/>
            <person name="Ralph S."/>
            <person name="Kolosova N."/>
            <person name="Oddy C."/>
            <person name="Moore R."/>
            <person name="Mayo M."/>
            <person name="Wagner S."/>
            <person name="King J."/>
            <person name="Yanchuk A."/>
            <person name="Holt R."/>
            <person name="Jones S."/>
            <person name="Marra M."/>
            <person name="Ritland C.E."/>
            <person name="Ritland K."/>
            <person name="Bohlmann J."/>
        </authorList>
    </citation>
    <scope>NUCLEOTIDE SEQUENCE</scope>
    <source>
        <tissue evidence="9">Green portion of the leader tissue</tissue>
    </source>
</reference>
<reference evidence="8" key="1">
    <citation type="journal article" date="2008" name="BMC Genomics">
        <title>A conifer genomics resource of 200,000 spruce (Picea spp.) ESTs and 6,464 high-quality, sequence-finished full-length cDNAs for Sitka spruce (Picea sitchensis).</title>
        <authorList>
            <person name="Ralph S.G."/>
            <person name="Chun H.J."/>
            <person name="Kolosova N."/>
            <person name="Cooper D."/>
            <person name="Oddy C."/>
            <person name="Ritland C.E."/>
            <person name="Kirkpatrick R."/>
            <person name="Moore R."/>
            <person name="Barber S."/>
            <person name="Holt R.A."/>
            <person name="Jones S.J."/>
            <person name="Marra M.A."/>
            <person name="Douglas C.J."/>
            <person name="Ritland K."/>
            <person name="Bohlmann J."/>
        </authorList>
    </citation>
    <scope>NUCLEOTIDE SEQUENCE</scope>
    <source>
        <tissue evidence="8">Green portion of the leader tissue</tissue>
    </source>
</reference>
<dbReference type="Pfam" id="PF08041">
    <property type="entry name" value="PetM"/>
    <property type="match status" value="1"/>
</dbReference>
<evidence type="ECO:0000256" key="3">
    <source>
        <dbReference type="ARBA" id="ARBA00022692"/>
    </source>
</evidence>
<evidence type="ECO:0000313" key="9">
    <source>
        <dbReference type="EMBL" id="ACN40600.1"/>
    </source>
</evidence>
<feature type="transmembrane region" description="Helical" evidence="7">
    <location>
        <begin position="96"/>
        <end position="118"/>
    </location>
</feature>
<dbReference type="PANTHER" id="PTHR34951:SF1">
    <property type="entry name" value="B6F COMPLEX SUBUNIT, PUTATIVE, EXPRESSED-RELATED"/>
    <property type="match status" value="1"/>
</dbReference>
<evidence type="ECO:0008006" key="10">
    <source>
        <dbReference type="Google" id="ProtNLM"/>
    </source>
</evidence>
<evidence type="ECO:0000256" key="4">
    <source>
        <dbReference type="ARBA" id="ARBA00022982"/>
    </source>
</evidence>
<dbReference type="GO" id="GO:0016020">
    <property type="term" value="C:membrane"/>
    <property type="evidence" value="ECO:0007669"/>
    <property type="project" value="UniProtKB-SubCell"/>
</dbReference>
<evidence type="ECO:0000256" key="1">
    <source>
        <dbReference type="ARBA" id="ARBA00004167"/>
    </source>
</evidence>
<dbReference type="EMBL" id="BT071125">
    <property type="protein sequence ID" value="ACN40600.1"/>
    <property type="molecule type" value="mRNA"/>
</dbReference>
<dbReference type="InterPro" id="IPR053333">
    <property type="entry name" value="Cytochrome_b6-f_sub7"/>
</dbReference>
<sequence>MAVAAAATSALTVASTISAYNHGISSKPKMNKVCCVRGLKSYAGLKPENKVMNLGVAVHSDKQFARLVTMCRALKANSGGGRGGALASTCNVASEIATIVPIMSALVLIGVAVGFVLLRVEAAVEESEE</sequence>
<dbReference type="PANTHER" id="PTHR34951">
    <property type="entry name" value="B6F COMPLEX SUBUNIT, PUTATIVE, EXPRESSED-RELATED"/>
    <property type="match status" value="1"/>
</dbReference>
<evidence type="ECO:0000256" key="6">
    <source>
        <dbReference type="ARBA" id="ARBA00023136"/>
    </source>
</evidence>
<comment type="subcellular location">
    <subcellularLocation>
        <location evidence="1">Membrane</location>
        <topology evidence="1">Single-pass membrane protein</topology>
    </subcellularLocation>
</comment>
<dbReference type="HAMAP" id="MF_00396">
    <property type="entry name" value="Cytb6_f_PetM"/>
    <property type="match status" value="1"/>
</dbReference>
<dbReference type="SUPFAM" id="SSF103441">
    <property type="entry name" value="PetM subunit of the cytochrome b6f complex"/>
    <property type="match status" value="1"/>
</dbReference>
<organism evidence="8">
    <name type="scientific">Picea sitchensis</name>
    <name type="common">Sitka spruce</name>
    <name type="synonym">Pinus sitchensis</name>
    <dbReference type="NCBI Taxonomy" id="3332"/>
    <lineage>
        <taxon>Eukaryota</taxon>
        <taxon>Viridiplantae</taxon>
        <taxon>Streptophyta</taxon>
        <taxon>Embryophyta</taxon>
        <taxon>Tracheophyta</taxon>
        <taxon>Spermatophyta</taxon>
        <taxon>Pinopsida</taxon>
        <taxon>Pinidae</taxon>
        <taxon>Conifers I</taxon>
        <taxon>Pinales</taxon>
        <taxon>Pinaceae</taxon>
        <taxon>Picea</taxon>
    </lineage>
</organism>
<dbReference type="GO" id="GO:0009512">
    <property type="term" value="C:cytochrome b6f complex"/>
    <property type="evidence" value="ECO:0007669"/>
    <property type="project" value="InterPro"/>
</dbReference>
<name>A9NLD4_PICSI</name>
<keyword evidence="5 7" id="KW-1133">Transmembrane helix</keyword>